<accession>A0A8X6IEZ6</accession>
<dbReference type="Proteomes" id="UP000886998">
    <property type="component" value="Unassembled WGS sequence"/>
</dbReference>
<gene>
    <name evidence="1" type="ORF">TNIN_25171</name>
</gene>
<reference evidence="1" key="1">
    <citation type="submission" date="2020-08" db="EMBL/GenBank/DDBJ databases">
        <title>Multicomponent nature underlies the extraordinary mechanical properties of spider dragline silk.</title>
        <authorList>
            <person name="Kono N."/>
            <person name="Nakamura H."/>
            <person name="Mori M."/>
            <person name="Yoshida Y."/>
            <person name="Ohtoshi R."/>
            <person name="Malay A.D."/>
            <person name="Moran D.A.P."/>
            <person name="Tomita M."/>
            <person name="Numata K."/>
            <person name="Arakawa K."/>
        </authorList>
    </citation>
    <scope>NUCLEOTIDE SEQUENCE</scope>
</reference>
<evidence type="ECO:0000313" key="1">
    <source>
        <dbReference type="EMBL" id="GFS40376.1"/>
    </source>
</evidence>
<keyword evidence="2" id="KW-1185">Reference proteome</keyword>
<proteinExistence type="predicted"/>
<sequence>MCHCNQYTEKCEVCESRVAFPERSPTTRESRLGSLTLILGHRARTGLASVLVEPEQVAGECEIQFHEKFHSPSRLTGAPMQIRIRD</sequence>
<dbReference type="EMBL" id="BMAV01025302">
    <property type="protein sequence ID" value="GFS40376.1"/>
    <property type="molecule type" value="Genomic_DNA"/>
</dbReference>
<organism evidence="1 2">
    <name type="scientific">Trichonephila inaurata madagascariensis</name>
    <dbReference type="NCBI Taxonomy" id="2747483"/>
    <lineage>
        <taxon>Eukaryota</taxon>
        <taxon>Metazoa</taxon>
        <taxon>Ecdysozoa</taxon>
        <taxon>Arthropoda</taxon>
        <taxon>Chelicerata</taxon>
        <taxon>Arachnida</taxon>
        <taxon>Araneae</taxon>
        <taxon>Araneomorphae</taxon>
        <taxon>Entelegynae</taxon>
        <taxon>Araneoidea</taxon>
        <taxon>Nephilidae</taxon>
        <taxon>Trichonephila</taxon>
        <taxon>Trichonephila inaurata</taxon>
    </lineage>
</organism>
<name>A0A8X6IEZ6_9ARAC</name>
<comment type="caution">
    <text evidence="1">The sequence shown here is derived from an EMBL/GenBank/DDBJ whole genome shotgun (WGS) entry which is preliminary data.</text>
</comment>
<dbReference type="AlphaFoldDB" id="A0A8X6IEZ6"/>
<protein>
    <submittedName>
        <fullName evidence="1">Uncharacterized protein</fullName>
    </submittedName>
</protein>
<evidence type="ECO:0000313" key="2">
    <source>
        <dbReference type="Proteomes" id="UP000886998"/>
    </source>
</evidence>